<comment type="caution">
    <text evidence="4">The sequence shown here is derived from an EMBL/GenBank/DDBJ whole genome shotgun (WGS) entry which is preliminary data.</text>
</comment>
<accession>A0ABX4NZ52</accession>
<organism evidence="4 5">
    <name type="scientific">Leptospira adleri</name>
    <dbReference type="NCBI Taxonomy" id="2023186"/>
    <lineage>
        <taxon>Bacteria</taxon>
        <taxon>Pseudomonadati</taxon>
        <taxon>Spirochaetota</taxon>
        <taxon>Spirochaetia</taxon>
        <taxon>Leptospirales</taxon>
        <taxon>Leptospiraceae</taxon>
        <taxon>Leptospira</taxon>
    </lineage>
</organism>
<keyword evidence="1 2" id="KW-0238">DNA-binding</keyword>
<dbReference type="InterPro" id="IPR009057">
    <property type="entry name" value="Homeodomain-like_sf"/>
</dbReference>
<sequence length="205" mass="23045">MKKEEKIQARREEILDAALEIFAKKGYHSTGIADIATQLDIGHGTCYRYFKNKLDILHALLDEVQNGLSEVISRQSPDKSNSLEEYRSQIEEIGAGLFELFGKDARVGRVFFFETQGIDASISSKIKKTHDLSAKVTELYLINGVKKGFLRKNLDTDVASKAINSMMFEGIRQSISHKSNPEYAARWMKAVPDLMLDGMRANPEG</sequence>
<dbReference type="Pfam" id="PF00440">
    <property type="entry name" value="TetR_N"/>
    <property type="match status" value="1"/>
</dbReference>
<dbReference type="PANTHER" id="PTHR43479:SF11">
    <property type="entry name" value="ACREF_ENVCD OPERON REPRESSOR-RELATED"/>
    <property type="match status" value="1"/>
</dbReference>
<dbReference type="Gene3D" id="1.10.357.10">
    <property type="entry name" value="Tetracycline Repressor, domain 2"/>
    <property type="match status" value="1"/>
</dbReference>
<dbReference type="InterPro" id="IPR001647">
    <property type="entry name" value="HTH_TetR"/>
</dbReference>
<evidence type="ECO:0000256" key="1">
    <source>
        <dbReference type="ARBA" id="ARBA00023125"/>
    </source>
</evidence>
<dbReference type="EMBL" id="NPDU01000039">
    <property type="protein sequence ID" value="PJZ61131.1"/>
    <property type="molecule type" value="Genomic_DNA"/>
</dbReference>
<dbReference type="SUPFAM" id="SSF48498">
    <property type="entry name" value="Tetracyclin repressor-like, C-terminal domain"/>
    <property type="match status" value="1"/>
</dbReference>
<evidence type="ECO:0000313" key="5">
    <source>
        <dbReference type="Proteomes" id="UP000232149"/>
    </source>
</evidence>
<dbReference type="Proteomes" id="UP000232149">
    <property type="component" value="Unassembled WGS sequence"/>
</dbReference>
<evidence type="ECO:0000256" key="2">
    <source>
        <dbReference type="PROSITE-ProRule" id="PRU00335"/>
    </source>
</evidence>
<dbReference type="InterPro" id="IPR036271">
    <property type="entry name" value="Tet_transcr_reg_TetR-rel_C_sf"/>
</dbReference>
<feature type="domain" description="HTH tetR-type" evidence="3">
    <location>
        <begin position="8"/>
        <end position="68"/>
    </location>
</feature>
<dbReference type="PRINTS" id="PR00455">
    <property type="entry name" value="HTHTETR"/>
</dbReference>
<dbReference type="RefSeq" id="WP_100788155.1">
    <property type="nucleotide sequence ID" value="NZ_NPDU01000039.1"/>
</dbReference>
<dbReference type="SUPFAM" id="SSF46689">
    <property type="entry name" value="Homeodomain-like"/>
    <property type="match status" value="1"/>
</dbReference>
<keyword evidence="5" id="KW-1185">Reference proteome</keyword>
<dbReference type="InterPro" id="IPR050624">
    <property type="entry name" value="HTH-type_Tx_Regulator"/>
</dbReference>
<feature type="DNA-binding region" description="H-T-H motif" evidence="2">
    <location>
        <begin position="31"/>
        <end position="50"/>
    </location>
</feature>
<name>A0ABX4NZ52_9LEPT</name>
<proteinExistence type="predicted"/>
<dbReference type="PANTHER" id="PTHR43479">
    <property type="entry name" value="ACREF/ENVCD OPERON REPRESSOR-RELATED"/>
    <property type="match status" value="1"/>
</dbReference>
<dbReference type="PROSITE" id="PS50977">
    <property type="entry name" value="HTH_TETR_2"/>
    <property type="match status" value="1"/>
</dbReference>
<protein>
    <submittedName>
        <fullName evidence="4">TetR family transcriptional regulator</fullName>
    </submittedName>
</protein>
<dbReference type="Gene3D" id="1.10.10.60">
    <property type="entry name" value="Homeodomain-like"/>
    <property type="match status" value="1"/>
</dbReference>
<reference evidence="4 5" key="1">
    <citation type="submission" date="2017-07" db="EMBL/GenBank/DDBJ databases">
        <title>Leptospira spp. isolated from tropical soils.</title>
        <authorList>
            <person name="Thibeaux R."/>
            <person name="Iraola G."/>
            <person name="Ferres I."/>
            <person name="Bierque E."/>
            <person name="Girault D."/>
            <person name="Soupe-Gilbert M.-E."/>
            <person name="Picardeau M."/>
            <person name="Goarant C."/>
        </authorList>
    </citation>
    <scope>NUCLEOTIDE SEQUENCE [LARGE SCALE GENOMIC DNA]</scope>
    <source>
        <strain evidence="4 5">FH2-B-D1</strain>
    </source>
</reference>
<gene>
    <name evidence="4" type="ORF">CH376_14845</name>
</gene>
<evidence type="ECO:0000259" key="3">
    <source>
        <dbReference type="PROSITE" id="PS50977"/>
    </source>
</evidence>
<evidence type="ECO:0000313" key="4">
    <source>
        <dbReference type="EMBL" id="PJZ61131.1"/>
    </source>
</evidence>